<feature type="region of interest" description="Disordered" evidence="4">
    <location>
        <begin position="1"/>
        <end position="20"/>
    </location>
</feature>
<dbReference type="InterPro" id="IPR015422">
    <property type="entry name" value="PyrdxlP-dep_Trfase_small"/>
</dbReference>
<dbReference type="RefSeq" id="WP_123817447.1">
    <property type="nucleotide sequence ID" value="NZ_RKQG01000001.1"/>
</dbReference>
<dbReference type="NCBIfam" id="TIGR03539">
    <property type="entry name" value="DapC_actino"/>
    <property type="match status" value="1"/>
</dbReference>
<dbReference type="GO" id="GO:0030170">
    <property type="term" value="F:pyridoxal phosphate binding"/>
    <property type="evidence" value="ECO:0007669"/>
    <property type="project" value="InterPro"/>
</dbReference>
<protein>
    <submittedName>
        <fullName evidence="6">Succinyldiaminopimelate aminotransferase</fullName>
    </submittedName>
</protein>
<dbReference type="SUPFAM" id="SSF53383">
    <property type="entry name" value="PLP-dependent transferases"/>
    <property type="match status" value="1"/>
</dbReference>
<proteinExistence type="predicted"/>
<dbReference type="InterPro" id="IPR050881">
    <property type="entry name" value="LL-DAP_aminotransferase"/>
</dbReference>
<dbReference type="EMBL" id="RKQG01000001">
    <property type="protein sequence ID" value="RPE32793.1"/>
    <property type="molecule type" value="Genomic_DNA"/>
</dbReference>
<feature type="compositionally biased region" description="Low complexity" evidence="4">
    <location>
        <begin position="7"/>
        <end position="18"/>
    </location>
</feature>
<keyword evidence="2 6" id="KW-0032">Aminotransferase</keyword>
<comment type="cofactor">
    <cofactor evidence="1">
        <name>pyridoxal 5'-phosphate</name>
        <dbReference type="ChEBI" id="CHEBI:597326"/>
    </cofactor>
</comment>
<evidence type="ECO:0000256" key="1">
    <source>
        <dbReference type="ARBA" id="ARBA00001933"/>
    </source>
</evidence>
<comment type="caution">
    <text evidence="6">The sequence shown here is derived from an EMBL/GenBank/DDBJ whole genome shotgun (WGS) entry which is preliminary data.</text>
</comment>
<reference evidence="6 7" key="1">
    <citation type="submission" date="2018-11" db="EMBL/GenBank/DDBJ databases">
        <title>Sequencing the genomes of 1000 actinobacteria strains.</title>
        <authorList>
            <person name="Klenk H.-P."/>
        </authorList>
    </citation>
    <scope>NUCLEOTIDE SEQUENCE [LARGE SCALE GENOMIC DNA]</scope>
    <source>
        <strain evidence="6 7">DSM 44781</strain>
    </source>
</reference>
<dbReference type="PANTHER" id="PTHR42832:SF3">
    <property type="entry name" value="L-GLUTAMINE--4-(METHYLSULFANYL)-2-OXOBUTANOATE AMINOTRANSFERASE"/>
    <property type="match status" value="1"/>
</dbReference>
<dbReference type="GO" id="GO:0008483">
    <property type="term" value="F:transaminase activity"/>
    <property type="evidence" value="ECO:0007669"/>
    <property type="project" value="UniProtKB-KW"/>
</dbReference>
<dbReference type="InterPro" id="IPR019880">
    <property type="entry name" value="OxyQ"/>
</dbReference>
<evidence type="ECO:0000313" key="6">
    <source>
        <dbReference type="EMBL" id="RPE32793.1"/>
    </source>
</evidence>
<dbReference type="InterPro" id="IPR015421">
    <property type="entry name" value="PyrdxlP-dep_Trfase_major"/>
</dbReference>
<dbReference type="CDD" id="cd00609">
    <property type="entry name" value="AAT_like"/>
    <property type="match status" value="1"/>
</dbReference>
<evidence type="ECO:0000256" key="4">
    <source>
        <dbReference type="SAM" id="MobiDB-lite"/>
    </source>
</evidence>
<keyword evidence="3" id="KW-0808">Transferase</keyword>
<dbReference type="Gene3D" id="3.40.640.10">
    <property type="entry name" value="Type I PLP-dependent aspartate aminotransferase-like (Major domain)"/>
    <property type="match status" value="1"/>
</dbReference>
<evidence type="ECO:0000313" key="7">
    <source>
        <dbReference type="Proteomes" id="UP000266906"/>
    </source>
</evidence>
<dbReference type="Gene3D" id="3.90.1150.10">
    <property type="entry name" value="Aspartate Aminotransferase, domain 1"/>
    <property type="match status" value="1"/>
</dbReference>
<dbReference type="PANTHER" id="PTHR42832">
    <property type="entry name" value="AMINO ACID AMINOTRANSFERASE"/>
    <property type="match status" value="1"/>
</dbReference>
<keyword evidence="7" id="KW-1185">Reference proteome</keyword>
<dbReference type="Pfam" id="PF00155">
    <property type="entry name" value="Aminotran_1_2"/>
    <property type="match status" value="1"/>
</dbReference>
<organism evidence="6 7">
    <name type="scientific">Kitasatospora cineracea</name>
    <dbReference type="NCBI Taxonomy" id="88074"/>
    <lineage>
        <taxon>Bacteria</taxon>
        <taxon>Bacillati</taxon>
        <taxon>Actinomycetota</taxon>
        <taxon>Actinomycetes</taxon>
        <taxon>Kitasatosporales</taxon>
        <taxon>Streptomycetaceae</taxon>
        <taxon>Kitasatospora</taxon>
    </lineage>
</organism>
<feature type="domain" description="Aminotransferase class I/classII large" evidence="5">
    <location>
        <begin position="50"/>
        <end position="379"/>
    </location>
</feature>
<name>A0A3N4RHH1_9ACTN</name>
<dbReference type="Proteomes" id="UP000266906">
    <property type="component" value="Unassembled WGS sequence"/>
</dbReference>
<dbReference type="InterPro" id="IPR015424">
    <property type="entry name" value="PyrdxlP-dep_Trfase"/>
</dbReference>
<evidence type="ECO:0000259" key="5">
    <source>
        <dbReference type="Pfam" id="PF00155"/>
    </source>
</evidence>
<dbReference type="InterPro" id="IPR004839">
    <property type="entry name" value="Aminotransferase_I/II_large"/>
</dbReference>
<evidence type="ECO:0000256" key="3">
    <source>
        <dbReference type="ARBA" id="ARBA00022679"/>
    </source>
</evidence>
<evidence type="ECO:0000256" key="2">
    <source>
        <dbReference type="ARBA" id="ARBA00022576"/>
    </source>
</evidence>
<gene>
    <name evidence="6" type="ORF">EDD38_1062</name>
</gene>
<dbReference type="AlphaFoldDB" id="A0A3N4RHH1"/>
<accession>A0A3N4RHH1</accession>
<sequence length="381" mass="40993">MSTNDSAHAPLPGHPGAARRVSDRLPVFPWDKLEPYKRTALAHPDGLCDFSVGTPVDPVPELIQQALAAHTDTPGYPTVWGPLSLRDAIAGWLGRRCGAEIGPEAVLPTVGSKELVAWLPGQLGLGPGDQVAHPKLAYPTYEVGALLCGAEPVAYEDVEELDGSKVRLLWLNSPSNPTGRVLDAAELRRAVAWAREHRVLLVSDECYLELGWEAEPVSVLHPSVCDGSHEGLLAVHSLSKRSNLAGYRASFVAGDPVVVAELLEIRKHGGMIVPAPVQAATAAALADDAHVAEQRARYAQRRSALRAALEAYGFRIEHSEASLYLWATQDKPCWESVAELAELGILVAPGDFYGPAGDRFVRVAFTATDERVASAVERLKR</sequence>